<dbReference type="AlphaFoldDB" id="Q6MJB9"/>
<sequence length="146" mass="15983">MLNKPRIFKNREFSMKAIVFAFVALFVSVSAQADVSPSVFAKCSGHLGDDTAVSFEMLDTAVVNLKQGVLATFDGDFAVNMVCEKLKPSLHKPDNTPAYECVENRAGDGKYIINLVYGISGHLVGQIQHEQIFPLKPLTIGSVFCR</sequence>
<dbReference type="Proteomes" id="UP000008080">
    <property type="component" value="Chromosome"/>
</dbReference>
<evidence type="ECO:0000256" key="1">
    <source>
        <dbReference type="SAM" id="SignalP"/>
    </source>
</evidence>
<evidence type="ECO:0000313" key="2">
    <source>
        <dbReference type="EMBL" id="CAE80642.1"/>
    </source>
</evidence>
<reference evidence="2 3" key="1">
    <citation type="journal article" date="2004" name="Science">
        <title>A predator unmasked: life cycle of Bdellovibrio bacteriovorus from a genomic perspective.</title>
        <authorList>
            <person name="Rendulic S."/>
            <person name="Jagtap P."/>
            <person name="Rosinus A."/>
            <person name="Eppinger M."/>
            <person name="Baar C."/>
            <person name="Lanz C."/>
            <person name="Keller H."/>
            <person name="Lambert C."/>
            <person name="Evans K.J."/>
            <person name="Goesmann A."/>
            <person name="Meyer F."/>
            <person name="Sockett R.E."/>
            <person name="Schuster S.C."/>
        </authorList>
    </citation>
    <scope>NUCLEOTIDE SEQUENCE [LARGE SCALE GENOMIC DNA]</scope>
    <source>
        <strain evidence="3">ATCC 15356 / DSM 50701 / NCIMB 9529 / HD100</strain>
    </source>
</reference>
<dbReference type="KEGG" id="bba:Bd2862"/>
<evidence type="ECO:0000313" key="3">
    <source>
        <dbReference type="Proteomes" id="UP000008080"/>
    </source>
</evidence>
<name>Q6MJB9_BDEBA</name>
<protein>
    <submittedName>
        <fullName evidence="2">Uncharacterized protein</fullName>
    </submittedName>
</protein>
<dbReference type="HOGENOM" id="CLU_1902579_0_0_7"/>
<gene>
    <name evidence="2" type="ordered locus">Bd2862</name>
</gene>
<dbReference type="STRING" id="264462.Bd2862"/>
<feature type="signal peptide" evidence="1">
    <location>
        <begin position="1"/>
        <end position="33"/>
    </location>
</feature>
<dbReference type="EMBL" id="BX842653">
    <property type="protein sequence ID" value="CAE80642.1"/>
    <property type="molecule type" value="Genomic_DNA"/>
</dbReference>
<keyword evidence="3" id="KW-1185">Reference proteome</keyword>
<accession>Q6MJB9</accession>
<organism evidence="2 3">
    <name type="scientific">Bdellovibrio bacteriovorus (strain ATCC 15356 / DSM 50701 / NCIMB 9529 / HD100)</name>
    <dbReference type="NCBI Taxonomy" id="264462"/>
    <lineage>
        <taxon>Bacteria</taxon>
        <taxon>Pseudomonadati</taxon>
        <taxon>Bdellovibrionota</taxon>
        <taxon>Bdellovibrionia</taxon>
        <taxon>Bdellovibrionales</taxon>
        <taxon>Pseudobdellovibrionaceae</taxon>
        <taxon>Bdellovibrio</taxon>
    </lineage>
</organism>
<proteinExistence type="predicted"/>
<feature type="chain" id="PRO_5004277582" evidence="1">
    <location>
        <begin position="34"/>
        <end position="146"/>
    </location>
</feature>
<keyword evidence="1" id="KW-0732">Signal</keyword>